<feature type="compositionally biased region" description="Polar residues" evidence="5">
    <location>
        <begin position="64"/>
        <end position="73"/>
    </location>
</feature>
<evidence type="ECO:0000256" key="3">
    <source>
        <dbReference type="ARBA" id="ARBA00022989"/>
    </source>
</evidence>
<dbReference type="Pfam" id="PF00520">
    <property type="entry name" value="Ion_trans"/>
    <property type="match status" value="1"/>
</dbReference>
<evidence type="ECO:0000256" key="4">
    <source>
        <dbReference type="ARBA" id="ARBA00023136"/>
    </source>
</evidence>
<feature type="region of interest" description="Disordered" evidence="5">
    <location>
        <begin position="64"/>
        <end position="135"/>
    </location>
</feature>
<evidence type="ECO:0000313" key="8">
    <source>
        <dbReference type="EMBL" id="CAK9086705.1"/>
    </source>
</evidence>
<feature type="compositionally biased region" description="Basic and acidic residues" evidence="5">
    <location>
        <begin position="91"/>
        <end position="101"/>
    </location>
</feature>
<accession>A0ABP0QFT2</accession>
<protein>
    <recommendedName>
        <fullName evidence="7">Ion transport domain-containing protein</fullName>
    </recommendedName>
</protein>
<feature type="transmembrane region" description="Helical" evidence="6">
    <location>
        <begin position="214"/>
        <end position="236"/>
    </location>
</feature>
<keyword evidence="3 6" id="KW-1133">Transmembrane helix</keyword>
<evidence type="ECO:0000313" key="9">
    <source>
        <dbReference type="Proteomes" id="UP001642484"/>
    </source>
</evidence>
<evidence type="ECO:0000256" key="6">
    <source>
        <dbReference type="SAM" id="Phobius"/>
    </source>
</evidence>
<dbReference type="SUPFAM" id="SSF81324">
    <property type="entry name" value="Voltage-gated potassium channels"/>
    <property type="match status" value="1"/>
</dbReference>
<dbReference type="InterPro" id="IPR005821">
    <property type="entry name" value="Ion_trans_dom"/>
</dbReference>
<dbReference type="EMBL" id="CAXAMN010024439">
    <property type="protein sequence ID" value="CAK9086705.1"/>
    <property type="molecule type" value="Genomic_DNA"/>
</dbReference>
<dbReference type="PANTHER" id="PTHR10037:SF62">
    <property type="entry name" value="SODIUM CHANNEL PROTEIN 60E"/>
    <property type="match status" value="1"/>
</dbReference>
<feature type="transmembrane region" description="Helical" evidence="6">
    <location>
        <begin position="248"/>
        <end position="272"/>
    </location>
</feature>
<dbReference type="Proteomes" id="UP001642484">
    <property type="component" value="Unassembled WGS sequence"/>
</dbReference>
<feature type="transmembrane region" description="Helical" evidence="6">
    <location>
        <begin position="173"/>
        <end position="193"/>
    </location>
</feature>
<dbReference type="InterPro" id="IPR027359">
    <property type="entry name" value="Volt_channel_dom_sf"/>
</dbReference>
<feature type="compositionally biased region" description="Basic residues" evidence="5">
    <location>
        <begin position="115"/>
        <end position="131"/>
    </location>
</feature>
<evidence type="ECO:0000256" key="1">
    <source>
        <dbReference type="ARBA" id="ARBA00004141"/>
    </source>
</evidence>
<dbReference type="InterPro" id="IPR043203">
    <property type="entry name" value="VGCC_Ca_Na"/>
</dbReference>
<dbReference type="Gene3D" id="1.10.287.70">
    <property type="match status" value="1"/>
</dbReference>
<comment type="subcellular location">
    <subcellularLocation>
        <location evidence="1">Membrane</location>
        <topology evidence="1">Multi-pass membrane protein</topology>
    </subcellularLocation>
</comment>
<gene>
    <name evidence="8" type="ORF">CCMP2556_LOCUS41989</name>
</gene>
<evidence type="ECO:0000256" key="5">
    <source>
        <dbReference type="SAM" id="MobiDB-lite"/>
    </source>
</evidence>
<feature type="compositionally biased region" description="Acidic residues" evidence="5">
    <location>
        <begin position="80"/>
        <end position="90"/>
    </location>
</feature>
<evidence type="ECO:0000259" key="7">
    <source>
        <dbReference type="Pfam" id="PF00520"/>
    </source>
</evidence>
<keyword evidence="2 6" id="KW-0812">Transmembrane</keyword>
<proteinExistence type="predicted"/>
<reference evidence="8 9" key="1">
    <citation type="submission" date="2024-02" db="EMBL/GenBank/DDBJ databases">
        <authorList>
            <person name="Chen Y."/>
            <person name="Shah S."/>
            <person name="Dougan E. K."/>
            <person name="Thang M."/>
            <person name="Chan C."/>
        </authorList>
    </citation>
    <scope>NUCLEOTIDE SEQUENCE [LARGE SCALE GENOMIC DNA]</scope>
</reference>
<organism evidence="8 9">
    <name type="scientific">Durusdinium trenchii</name>
    <dbReference type="NCBI Taxonomy" id="1381693"/>
    <lineage>
        <taxon>Eukaryota</taxon>
        <taxon>Sar</taxon>
        <taxon>Alveolata</taxon>
        <taxon>Dinophyceae</taxon>
        <taxon>Suessiales</taxon>
        <taxon>Symbiodiniaceae</taxon>
        <taxon>Durusdinium</taxon>
    </lineage>
</organism>
<feature type="domain" description="Ion transport" evidence="7">
    <location>
        <begin position="173"/>
        <end position="405"/>
    </location>
</feature>
<evidence type="ECO:0000256" key="2">
    <source>
        <dbReference type="ARBA" id="ARBA00022692"/>
    </source>
</evidence>
<dbReference type="PANTHER" id="PTHR10037">
    <property type="entry name" value="VOLTAGE-GATED CATION CHANNEL CALCIUM AND SODIUM"/>
    <property type="match status" value="1"/>
</dbReference>
<dbReference type="Gene3D" id="1.20.120.350">
    <property type="entry name" value="Voltage-gated potassium channels. Chain C"/>
    <property type="match status" value="1"/>
</dbReference>
<feature type="transmembrane region" description="Helical" evidence="6">
    <location>
        <begin position="317"/>
        <end position="340"/>
    </location>
</feature>
<keyword evidence="4 6" id="KW-0472">Membrane</keyword>
<keyword evidence="9" id="KW-1185">Reference proteome</keyword>
<sequence length="414" mass="46686">MACSEGEDLRALSVQVAEFRLHVENQLAEVVRLLENSKLKERSEPPVSAGGSFRNSLLNIFTGSTPKSNSFTGSDPPMDSIEEAEEESDASCEKTKTRKTELFFQSRSSTSSSKSSRHSFVRKSTVAHRQRAQSQAQKLRSVRVSMHLMPQPSMEPRQRSLKYYANKIVSSGAFAYTITFFILLNVILLGIEVDYSASVGQFDIPDWFNHMNTVIVLFFVLEIVLKFMALGCWDFWFGEDATWNFFEFLIIIVSVVDVALDFVTTAISSNLNTGQLRLVRSIRLARALRSMRVMRLFRYVSALRTLVLSIISTMGSLLWTLALLVLIFYSFGVMLTQLVIDHCRYNTIESTGDTNAIPTCEPILKMYWSEVPESMLTLFMAITGGVSWDDAVRPLRDVSMLALALVIFYAPWSG</sequence>
<comment type="caution">
    <text evidence="8">The sequence shown here is derived from an EMBL/GenBank/DDBJ whole genome shotgun (WGS) entry which is preliminary data.</text>
</comment>
<name>A0ABP0QFT2_9DINO</name>